<dbReference type="FunFam" id="3.90.110.10:FF:000001">
    <property type="entry name" value="Malate dehydrogenase"/>
    <property type="match status" value="1"/>
</dbReference>
<dbReference type="InterPro" id="IPR022383">
    <property type="entry name" value="Lactate/malate_DH_C"/>
</dbReference>
<proteinExistence type="inferred from homology"/>
<name>A0A1M2W2Y9_TRAPU</name>
<sequence>MRTVMNSPGSSFWAGISSFPEKGTSTLSLFDIVNTPGVAADLSHISTPAKVVGYLPPDDGLKKALAGAEIVVIPAGVPRKPGINAGIVRDLATGIATTAPKAFVLVISNPVNSTVPIVAEVFKKHGVFDPKRLFGVTTLDVVRASTFVSEILGDLSLANKVVVPVVGGHSGVTIVPLLSQSSHPLPSGFAQDELDKLTNRIQFGGDEVVKAKDGAGSATLSMAFAGAEFASKVIRAANGEKGIVAPTFVNLAADKEGGGALKKEIGDDLDYFSAPVELGPDGVVKIHGLGKITEHESTLIKAAVPELKTSIDKGVSFIESSKL</sequence>
<dbReference type="GO" id="GO:0006099">
    <property type="term" value="P:tricarboxylic acid cycle"/>
    <property type="evidence" value="ECO:0007669"/>
    <property type="project" value="UniProtKB-KW"/>
</dbReference>
<keyword evidence="6 9" id="KW-0520">NAD</keyword>
<dbReference type="NCBIfam" id="TIGR01772">
    <property type="entry name" value="MDH_euk_gproteo"/>
    <property type="match status" value="1"/>
</dbReference>
<dbReference type="EMBL" id="MNAD01000321">
    <property type="protein sequence ID" value="OJT14209.1"/>
    <property type="molecule type" value="Genomic_DNA"/>
</dbReference>
<feature type="binding site" evidence="9">
    <location>
        <position position="84"/>
    </location>
    <ligand>
        <name>NAD(+)</name>
        <dbReference type="ChEBI" id="CHEBI:57540"/>
    </ligand>
</feature>
<dbReference type="AlphaFoldDB" id="A0A1M2W2Y9"/>
<accession>A0A1M2W2Y9</accession>
<feature type="active site" description="Proton acceptor" evidence="8">
    <location>
        <position position="169"/>
    </location>
</feature>
<evidence type="ECO:0000256" key="2">
    <source>
        <dbReference type="ARBA" id="ARBA00011738"/>
    </source>
</evidence>
<dbReference type="InterPro" id="IPR001252">
    <property type="entry name" value="Malate_DH_AS"/>
</dbReference>
<dbReference type="PIRSF" id="PIRSF000102">
    <property type="entry name" value="Lac_mal_DH"/>
    <property type="match status" value="1"/>
</dbReference>
<dbReference type="PANTHER" id="PTHR11540:SF16">
    <property type="entry name" value="MALATE DEHYDROGENASE, MITOCHONDRIAL"/>
    <property type="match status" value="1"/>
</dbReference>
<evidence type="ECO:0000256" key="8">
    <source>
        <dbReference type="PIRSR" id="PIRSR000102-1"/>
    </source>
</evidence>
<dbReference type="SUPFAM" id="SSF56327">
    <property type="entry name" value="LDH C-terminal domain-like"/>
    <property type="match status" value="1"/>
</dbReference>
<evidence type="ECO:0000256" key="4">
    <source>
        <dbReference type="ARBA" id="ARBA00022532"/>
    </source>
</evidence>
<protein>
    <recommendedName>
        <fullName evidence="3 11">Malate dehydrogenase</fullName>
        <ecNumber evidence="3 11">1.1.1.37</ecNumber>
    </recommendedName>
</protein>
<dbReference type="STRING" id="154538.A0A1M2W2Y9"/>
<evidence type="ECO:0000256" key="11">
    <source>
        <dbReference type="RuleBase" id="RU003405"/>
    </source>
</evidence>
<dbReference type="CDD" id="cd01337">
    <property type="entry name" value="MDH_glyoxysomal_mitochondrial"/>
    <property type="match status" value="1"/>
</dbReference>
<evidence type="ECO:0000259" key="13">
    <source>
        <dbReference type="Pfam" id="PF02866"/>
    </source>
</evidence>
<dbReference type="InterPro" id="IPR010097">
    <property type="entry name" value="Malate_DH_type1"/>
</dbReference>
<feature type="binding site" evidence="9">
    <location>
        <position position="222"/>
    </location>
    <ligand>
        <name>NAD(+)</name>
        <dbReference type="ChEBI" id="CHEBI:57540"/>
    </ligand>
</feature>
<dbReference type="GO" id="GO:0006108">
    <property type="term" value="P:malate metabolic process"/>
    <property type="evidence" value="ECO:0007669"/>
    <property type="project" value="InterPro"/>
</dbReference>
<dbReference type="PANTHER" id="PTHR11540">
    <property type="entry name" value="MALATE AND LACTATE DEHYDROGENASE"/>
    <property type="match status" value="1"/>
</dbReference>
<dbReference type="Proteomes" id="UP000184267">
    <property type="component" value="Unassembled WGS sequence"/>
</dbReference>
<evidence type="ECO:0000256" key="7">
    <source>
        <dbReference type="ARBA" id="ARBA00048313"/>
    </source>
</evidence>
<comment type="catalytic activity">
    <reaction evidence="7 11">
        <text>(S)-malate + NAD(+) = oxaloacetate + NADH + H(+)</text>
        <dbReference type="Rhea" id="RHEA:21432"/>
        <dbReference type="ChEBI" id="CHEBI:15378"/>
        <dbReference type="ChEBI" id="CHEBI:15589"/>
        <dbReference type="ChEBI" id="CHEBI:16452"/>
        <dbReference type="ChEBI" id="CHEBI:57540"/>
        <dbReference type="ChEBI" id="CHEBI:57945"/>
        <dbReference type="EC" id="1.1.1.37"/>
    </reaction>
</comment>
<dbReference type="InterPro" id="IPR036291">
    <property type="entry name" value="NAD(P)-bd_dom_sf"/>
</dbReference>
<evidence type="ECO:0000259" key="12">
    <source>
        <dbReference type="Pfam" id="PF00056"/>
    </source>
</evidence>
<evidence type="ECO:0000313" key="14">
    <source>
        <dbReference type="EMBL" id="OJT14209.1"/>
    </source>
</evidence>
<dbReference type="InterPro" id="IPR001236">
    <property type="entry name" value="Lactate/malate_DH_N"/>
</dbReference>
<evidence type="ECO:0000256" key="9">
    <source>
        <dbReference type="PIRSR" id="PIRSR000102-3"/>
    </source>
</evidence>
<comment type="similarity">
    <text evidence="1">Belongs to the LDH/MDH superfamily. MDH type 1 family.</text>
</comment>
<dbReference type="InterPro" id="IPR001557">
    <property type="entry name" value="L-lactate/malate_DH"/>
</dbReference>
<evidence type="ECO:0000313" key="15">
    <source>
        <dbReference type="Proteomes" id="UP000184267"/>
    </source>
</evidence>
<evidence type="ECO:0000256" key="5">
    <source>
        <dbReference type="ARBA" id="ARBA00023002"/>
    </source>
</evidence>
<gene>
    <name evidence="14" type="ORF">TRAPUB_9320</name>
</gene>
<evidence type="ECO:0000256" key="1">
    <source>
        <dbReference type="ARBA" id="ARBA00008824"/>
    </source>
</evidence>
<feature type="domain" description="Lactate/malate dehydrogenase C-terminal" evidence="13">
    <location>
        <begin position="137"/>
        <end position="317"/>
    </location>
</feature>
<keyword evidence="15" id="KW-1185">Reference proteome</keyword>
<dbReference type="SUPFAM" id="SSF51735">
    <property type="entry name" value="NAD(P)-binding Rossmann-fold domains"/>
    <property type="match status" value="1"/>
</dbReference>
<evidence type="ECO:0000256" key="10">
    <source>
        <dbReference type="RuleBase" id="RU003369"/>
    </source>
</evidence>
<evidence type="ECO:0000256" key="3">
    <source>
        <dbReference type="ARBA" id="ARBA00012995"/>
    </source>
</evidence>
<dbReference type="Gene3D" id="3.40.50.720">
    <property type="entry name" value="NAD(P)-binding Rossmann-like Domain"/>
    <property type="match status" value="1"/>
</dbReference>
<dbReference type="FunFam" id="3.40.50.720:FF:000268">
    <property type="entry name" value="Malate dehydrogenase"/>
    <property type="match status" value="1"/>
</dbReference>
<keyword evidence="4 11" id="KW-0816">Tricarboxylic acid cycle</keyword>
<dbReference type="PROSITE" id="PS00068">
    <property type="entry name" value="MDH"/>
    <property type="match status" value="1"/>
</dbReference>
<dbReference type="GO" id="GO:0005737">
    <property type="term" value="C:cytoplasm"/>
    <property type="evidence" value="ECO:0007669"/>
    <property type="project" value="TreeGrafter"/>
</dbReference>
<reference evidence="14 15" key="1">
    <citation type="submission" date="2016-10" db="EMBL/GenBank/DDBJ databases">
        <title>Genome sequence of the basidiomycete white-rot fungus Trametes pubescens.</title>
        <authorList>
            <person name="Makela M.R."/>
            <person name="Granchi Z."/>
            <person name="Peng M."/>
            <person name="De Vries R.P."/>
            <person name="Grigoriev I."/>
            <person name="Riley R."/>
            <person name="Hilden K."/>
        </authorList>
    </citation>
    <scope>NUCLEOTIDE SEQUENCE [LARGE SCALE GENOMIC DNA]</scope>
    <source>
        <strain evidence="14 15">FBCC735</strain>
    </source>
</reference>
<dbReference type="InterPro" id="IPR015955">
    <property type="entry name" value="Lactate_DH/Glyco_Ohase_4_C"/>
</dbReference>
<organism evidence="14 15">
    <name type="scientific">Trametes pubescens</name>
    <name type="common">White-rot fungus</name>
    <dbReference type="NCBI Taxonomy" id="154538"/>
    <lineage>
        <taxon>Eukaryota</taxon>
        <taxon>Fungi</taxon>
        <taxon>Dikarya</taxon>
        <taxon>Basidiomycota</taxon>
        <taxon>Agaricomycotina</taxon>
        <taxon>Agaricomycetes</taxon>
        <taxon>Polyporales</taxon>
        <taxon>Polyporaceae</taxon>
        <taxon>Trametes</taxon>
    </lineage>
</organism>
<dbReference type="Pfam" id="PF02866">
    <property type="entry name" value="Ldh_1_C"/>
    <property type="match status" value="1"/>
</dbReference>
<dbReference type="Pfam" id="PF00056">
    <property type="entry name" value="Ldh_1_N"/>
    <property type="match status" value="1"/>
</dbReference>
<comment type="caution">
    <text evidence="14">The sequence shown here is derived from an EMBL/GenBank/DDBJ whole genome shotgun (WGS) entry which is preliminary data.</text>
</comment>
<comment type="subunit">
    <text evidence="2">Homodimer.</text>
</comment>
<dbReference type="GO" id="GO:0030060">
    <property type="term" value="F:L-malate dehydrogenase (NAD+) activity"/>
    <property type="evidence" value="ECO:0007669"/>
    <property type="project" value="UniProtKB-EC"/>
</dbReference>
<feature type="domain" description="Lactate/malate dehydrogenase N-terminal" evidence="12">
    <location>
        <begin position="24"/>
        <end position="135"/>
    </location>
</feature>
<evidence type="ECO:0000256" key="6">
    <source>
        <dbReference type="ARBA" id="ARBA00023027"/>
    </source>
</evidence>
<dbReference type="OrthoDB" id="4069699at2759"/>
<feature type="binding site" evidence="9">
    <location>
        <position position="31"/>
    </location>
    <ligand>
        <name>NAD(+)</name>
        <dbReference type="ChEBI" id="CHEBI:57540"/>
    </ligand>
</feature>
<feature type="binding site" evidence="9">
    <location>
        <begin position="107"/>
        <end position="109"/>
    </location>
    <ligand>
        <name>NAD(+)</name>
        <dbReference type="ChEBI" id="CHEBI:57540"/>
    </ligand>
</feature>
<dbReference type="OMA" id="FGCAVEL"/>
<dbReference type="Gene3D" id="3.90.110.10">
    <property type="entry name" value="Lactate dehydrogenase/glycoside hydrolase, family 4, C-terminal"/>
    <property type="match status" value="1"/>
</dbReference>
<dbReference type="EC" id="1.1.1.37" evidence="3 11"/>
<keyword evidence="5 10" id="KW-0560">Oxidoreductase</keyword>